<feature type="domain" description="FAD-binding" evidence="6">
    <location>
        <begin position="25"/>
        <end position="66"/>
    </location>
</feature>
<protein>
    <recommendedName>
        <fullName evidence="6">FAD-binding domain-containing protein</fullName>
    </recommendedName>
</protein>
<keyword evidence="4" id="KW-0503">Monooxygenase</keyword>
<dbReference type="InterPro" id="IPR036188">
    <property type="entry name" value="FAD/NAD-bd_sf"/>
</dbReference>
<evidence type="ECO:0000259" key="6">
    <source>
        <dbReference type="Pfam" id="PF01494"/>
    </source>
</evidence>
<feature type="region of interest" description="Disordered" evidence="5">
    <location>
        <begin position="56"/>
        <end position="87"/>
    </location>
</feature>
<sequence length="87" mass="8868">MLGIVLCGKGGEPDEKDMCDSRPAPIAIIGGGPCGLTFARLLERAGFDYIVFDRDASPEQTPQSQGGTLDLTSDGGTSGASSCGLDC</sequence>
<comment type="caution">
    <text evidence="7">The sequence shown here is derived from an EMBL/GenBank/DDBJ whole genome shotgun (WGS) entry which is preliminary data.</text>
</comment>
<evidence type="ECO:0000256" key="1">
    <source>
        <dbReference type="ARBA" id="ARBA00022630"/>
    </source>
</evidence>
<feature type="compositionally biased region" description="Low complexity" evidence="5">
    <location>
        <begin position="66"/>
        <end position="75"/>
    </location>
</feature>
<evidence type="ECO:0000256" key="5">
    <source>
        <dbReference type="SAM" id="MobiDB-lite"/>
    </source>
</evidence>
<dbReference type="EMBL" id="MSFN02000003">
    <property type="protein sequence ID" value="PTU22039.1"/>
    <property type="molecule type" value="Genomic_DNA"/>
</dbReference>
<evidence type="ECO:0000313" key="8">
    <source>
        <dbReference type="Proteomes" id="UP000244073"/>
    </source>
</evidence>
<name>A0A2T5M0I9_9EURO</name>
<dbReference type="SUPFAM" id="SSF51905">
    <property type="entry name" value="FAD/NAD(P)-binding domain"/>
    <property type="match status" value="1"/>
</dbReference>
<evidence type="ECO:0000256" key="2">
    <source>
        <dbReference type="ARBA" id="ARBA00022827"/>
    </source>
</evidence>
<dbReference type="PANTHER" id="PTHR46972">
    <property type="entry name" value="MONOOXYGENASE ASQM-RELATED"/>
    <property type="match status" value="1"/>
</dbReference>
<reference evidence="7 8" key="1">
    <citation type="journal article" date="2018" name="Proc. Natl. Acad. Sci. U.S.A.">
        <title>Linking secondary metabolites to gene clusters through genome sequencing of six diverse Aspergillus species.</title>
        <authorList>
            <person name="Kaerboelling I."/>
            <person name="Vesth T.C."/>
            <person name="Frisvad J.C."/>
            <person name="Nybo J.L."/>
            <person name="Theobald S."/>
            <person name="Kuo A."/>
            <person name="Bowyer P."/>
            <person name="Matsuda Y."/>
            <person name="Mondo S."/>
            <person name="Lyhne E.K."/>
            <person name="Kogle M.E."/>
            <person name="Clum A."/>
            <person name="Lipzen A."/>
            <person name="Salamov A."/>
            <person name="Ngan C.Y."/>
            <person name="Daum C."/>
            <person name="Chiniquy J."/>
            <person name="Barry K."/>
            <person name="LaButti K."/>
            <person name="Haridas S."/>
            <person name="Simmons B.A."/>
            <person name="Magnuson J.K."/>
            <person name="Mortensen U.H."/>
            <person name="Larsen T.O."/>
            <person name="Grigoriev I.V."/>
            <person name="Baker S.E."/>
            <person name="Andersen M.R."/>
        </authorList>
    </citation>
    <scope>NUCLEOTIDE SEQUENCE [LARGE SCALE GENOMIC DNA]</scope>
    <source>
        <strain evidence="7 8">IBT 24754</strain>
    </source>
</reference>
<dbReference type="Pfam" id="PF01494">
    <property type="entry name" value="FAD_binding_3"/>
    <property type="match status" value="1"/>
</dbReference>
<accession>A0A2T5M0I9</accession>
<evidence type="ECO:0000256" key="3">
    <source>
        <dbReference type="ARBA" id="ARBA00023002"/>
    </source>
</evidence>
<dbReference type="GO" id="GO:0004497">
    <property type="term" value="F:monooxygenase activity"/>
    <property type="evidence" value="ECO:0007669"/>
    <property type="project" value="UniProtKB-KW"/>
</dbReference>
<proteinExistence type="predicted"/>
<dbReference type="PANTHER" id="PTHR46972:SF1">
    <property type="entry name" value="FAD DEPENDENT OXIDOREDUCTASE DOMAIN-CONTAINING PROTEIN"/>
    <property type="match status" value="1"/>
</dbReference>
<dbReference type="GO" id="GO:0071949">
    <property type="term" value="F:FAD binding"/>
    <property type="evidence" value="ECO:0007669"/>
    <property type="project" value="InterPro"/>
</dbReference>
<dbReference type="InterPro" id="IPR002938">
    <property type="entry name" value="FAD-bd"/>
</dbReference>
<evidence type="ECO:0000256" key="4">
    <source>
        <dbReference type="ARBA" id="ARBA00023033"/>
    </source>
</evidence>
<dbReference type="GeneID" id="63816769"/>
<dbReference type="VEuPathDB" id="FungiDB:P175DRAFT_0531585"/>
<dbReference type="Proteomes" id="UP000244073">
    <property type="component" value="Unassembled WGS sequence"/>
</dbReference>
<dbReference type="RefSeq" id="XP_040753431.1">
    <property type="nucleotide sequence ID" value="XM_040899887.1"/>
</dbReference>
<organism evidence="7 8">
    <name type="scientific">Aspergillus ochraceoroseus IBT 24754</name>
    <dbReference type="NCBI Taxonomy" id="1392256"/>
    <lineage>
        <taxon>Eukaryota</taxon>
        <taxon>Fungi</taxon>
        <taxon>Dikarya</taxon>
        <taxon>Ascomycota</taxon>
        <taxon>Pezizomycotina</taxon>
        <taxon>Eurotiomycetes</taxon>
        <taxon>Eurotiomycetidae</taxon>
        <taxon>Eurotiales</taxon>
        <taxon>Aspergillaceae</taxon>
        <taxon>Aspergillus</taxon>
        <taxon>Aspergillus subgen. Nidulantes</taxon>
    </lineage>
</organism>
<dbReference type="AlphaFoldDB" id="A0A2T5M0I9"/>
<gene>
    <name evidence="7" type="ORF">P175DRAFT_0531585</name>
</gene>
<keyword evidence="2" id="KW-0274">FAD</keyword>
<keyword evidence="1" id="KW-0285">Flavoprotein</keyword>
<keyword evidence="3" id="KW-0560">Oxidoreductase</keyword>
<dbReference type="Gene3D" id="3.50.50.60">
    <property type="entry name" value="FAD/NAD(P)-binding domain"/>
    <property type="match status" value="1"/>
</dbReference>
<evidence type="ECO:0000313" key="7">
    <source>
        <dbReference type="EMBL" id="PTU22039.1"/>
    </source>
</evidence>